<dbReference type="GO" id="GO:0016746">
    <property type="term" value="F:acyltransferase activity"/>
    <property type="evidence" value="ECO:0007669"/>
    <property type="project" value="UniProtKB-KW"/>
</dbReference>
<dbReference type="AlphaFoldDB" id="A0A7W7S4X8"/>
<comment type="caution">
    <text evidence="2">The sequence shown here is derived from an EMBL/GenBank/DDBJ whole genome shotgun (WGS) entry which is preliminary data.</text>
</comment>
<dbReference type="Proteomes" id="UP000534286">
    <property type="component" value="Unassembled WGS sequence"/>
</dbReference>
<evidence type="ECO:0000313" key="3">
    <source>
        <dbReference type="Proteomes" id="UP000534286"/>
    </source>
</evidence>
<evidence type="ECO:0000313" key="2">
    <source>
        <dbReference type="EMBL" id="MBB4943597.1"/>
    </source>
</evidence>
<name>A0A7W7S4X8_9ACTN</name>
<keyword evidence="2" id="KW-0012">Acyltransferase</keyword>
<organism evidence="2 3">
    <name type="scientific">Streptosporangium album</name>
    <dbReference type="NCBI Taxonomy" id="47479"/>
    <lineage>
        <taxon>Bacteria</taxon>
        <taxon>Bacillati</taxon>
        <taxon>Actinomycetota</taxon>
        <taxon>Actinomycetes</taxon>
        <taxon>Streptosporangiales</taxon>
        <taxon>Streptosporangiaceae</taxon>
        <taxon>Streptosporangium</taxon>
    </lineage>
</organism>
<keyword evidence="1" id="KW-1133">Transmembrane helix</keyword>
<evidence type="ECO:0000256" key="1">
    <source>
        <dbReference type="SAM" id="Phobius"/>
    </source>
</evidence>
<dbReference type="RefSeq" id="WP_184759374.1">
    <property type="nucleotide sequence ID" value="NZ_BAABEK010000201.1"/>
</dbReference>
<feature type="transmembrane region" description="Helical" evidence="1">
    <location>
        <begin position="35"/>
        <end position="56"/>
    </location>
</feature>
<reference evidence="2 3" key="1">
    <citation type="submission" date="2020-08" db="EMBL/GenBank/DDBJ databases">
        <title>Sequencing the genomes of 1000 actinobacteria strains.</title>
        <authorList>
            <person name="Klenk H.-P."/>
        </authorList>
    </citation>
    <scope>NUCLEOTIDE SEQUENCE [LARGE SCALE GENOMIC DNA]</scope>
    <source>
        <strain evidence="2 3">DSM 43023</strain>
    </source>
</reference>
<dbReference type="EMBL" id="JACHJU010000005">
    <property type="protein sequence ID" value="MBB4943597.1"/>
    <property type="molecule type" value="Genomic_DNA"/>
</dbReference>
<sequence length="127" mass="12136">MSVRLMLASPAAAYVSVQPDPVSVYAMSSGRLGAIVAALLGLTGVVIGGLALARFAGRIGTGPGRRGAIVALVAGLIGMALGGLVVATADGGLGTGNGLGGGLVALLLGLTGMALGGLTLARSRRTV</sequence>
<keyword evidence="3" id="KW-1185">Reference proteome</keyword>
<feature type="transmembrane region" description="Helical" evidence="1">
    <location>
        <begin position="99"/>
        <end position="121"/>
    </location>
</feature>
<keyword evidence="1" id="KW-0472">Membrane</keyword>
<dbReference type="InterPro" id="IPR045770">
    <property type="entry name" value="DUF6223"/>
</dbReference>
<keyword evidence="1" id="KW-0812">Transmembrane</keyword>
<feature type="transmembrane region" description="Helical" evidence="1">
    <location>
        <begin position="68"/>
        <end position="87"/>
    </location>
</feature>
<protein>
    <submittedName>
        <fullName evidence="2">Lysophospholipid acyltransferase (LPLAT)-like uncharacterized protein</fullName>
    </submittedName>
</protein>
<proteinExistence type="predicted"/>
<dbReference type="Pfam" id="PF19733">
    <property type="entry name" value="DUF6223"/>
    <property type="match status" value="1"/>
</dbReference>
<accession>A0A7W7S4X8</accession>
<keyword evidence="2" id="KW-0808">Transferase</keyword>
<gene>
    <name evidence="2" type="ORF">FHR32_007997</name>
</gene>